<dbReference type="AlphaFoldDB" id="A0A229UQ70"/>
<evidence type="ECO:0000313" key="5">
    <source>
        <dbReference type="EMBL" id="OXM85697.1"/>
    </source>
</evidence>
<dbReference type="GO" id="GO:0003700">
    <property type="term" value="F:DNA-binding transcription factor activity"/>
    <property type="evidence" value="ECO:0007669"/>
    <property type="project" value="InterPro"/>
</dbReference>
<sequence length="289" mass="32952">MTIQLHSLFRPVQANGRVATHTYVEWLPSAVMQPYVSCYWASEPYESGAAVLMPGGEGTDRVLPDGCTDLLFEQDREGNHFRVSYCGMFDQAFTIAYDKHRPVHKYGVRFFPGGAHALLKLPTAEFTNRLVPLACLWPRDMEELGGRIVQEPSMEAKIRRIEEYLISLLKVKGAGTDALMQNLLHRIFVSGGNIRIRELAEAEAISARQMNRKFDQWIGMGPKRFSEIVRFQAIVRAIRDGQQLNWSELALQYGFFDQAHLIREFRRFYGDTPGAAMEEYRNLSVLSNA</sequence>
<comment type="caution">
    <text evidence="5">The sequence shown here is derived from an EMBL/GenBank/DDBJ whole genome shotgun (WGS) entry which is preliminary data.</text>
</comment>
<dbReference type="SUPFAM" id="SSF46689">
    <property type="entry name" value="Homeodomain-like"/>
    <property type="match status" value="1"/>
</dbReference>
<dbReference type="GO" id="GO:0043565">
    <property type="term" value="F:sequence-specific DNA binding"/>
    <property type="evidence" value="ECO:0007669"/>
    <property type="project" value="InterPro"/>
</dbReference>
<feature type="domain" description="HTH araC/xylS-type" evidence="4">
    <location>
        <begin position="177"/>
        <end position="279"/>
    </location>
</feature>
<dbReference type="InterPro" id="IPR018060">
    <property type="entry name" value="HTH_AraC"/>
</dbReference>
<evidence type="ECO:0000313" key="6">
    <source>
        <dbReference type="Proteomes" id="UP000215509"/>
    </source>
</evidence>
<dbReference type="InterPro" id="IPR046532">
    <property type="entry name" value="DUF6597"/>
</dbReference>
<dbReference type="Pfam" id="PF20240">
    <property type="entry name" value="DUF6597"/>
    <property type="match status" value="1"/>
</dbReference>
<keyword evidence="6" id="KW-1185">Reference proteome</keyword>
<dbReference type="InterPro" id="IPR050204">
    <property type="entry name" value="AraC_XylS_family_regulators"/>
</dbReference>
<gene>
    <name evidence="5" type="ORF">CF651_14075</name>
</gene>
<keyword evidence="3" id="KW-0804">Transcription</keyword>
<evidence type="ECO:0000259" key="4">
    <source>
        <dbReference type="PROSITE" id="PS01124"/>
    </source>
</evidence>
<dbReference type="Gene3D" id="1.10.10.60">
    <property type="entry name" value="Homeodomain-like"/>
    <property type="match status" value="1"/>
</dbReference>
<keyword evidence="1" id="KW-0805">Transcription regulation</keyword>
<dbReference type="Proteomes" id="UP000215509">
    <property type="component" value="Unassembled WGS sequence"/>
</dbReference>
<dbReference type="InterPro" id="IPR009057">
    <property type="entry name" value="Homeodomain-like_sf"/>
</dbReference>
<reference evidence="5 6" key="1">
    <citation type="submission" date="2017-07" db="EMBL/GenBank/DDBJ databases">
        <title>Genome sequencing and assembly of Paenibacillus rigui.</title>
        <authorList>
            <person name="Mayilraj S."/>
        </authorList>
    </citation>
    <scope>NUCLEOTIDE SEQUENCE [LARGE SCALE GENOMIC DNA]</scope>
    <source>
        <strain evidence="5 6">JCM 16352</strain>
    </source>
</reference>
<keyword evidence="2" id="KW-0238">DNA-binding</keyword>
<proteinExistence type="predicted"/>
<evidence type="ECO:0000256" key="3">
    <source>
        <dbReference type="ARBA" id="ARBA00023163"/>
    </source>
</evidence>
<dbReference type="PANTHER" id="PTHR46796:SF13">
    <property type="entry name" value="HTH-TYPE TRANSCRIPTIONAL ACTIVATOR RHAS"/>
    <property type="match status" value="1"/>
</dbReference>
<organism evidence="5 6">
    <name type="scientific">Paenibacillus rigui</name>
    <dbReference type="NCBI Taxonomy" id="554312"/>
    <lineage>
        <taxon>Bacteria</taxon>
        <taxon>Bacillati</taxon>
        <taxon>Bacillota</taxon>
        <taxon>Bacilli</taxon>
        <taxon>Bacillales</taxon>
        <taxon>Paenibacillaceae</taxon>
        <taxon>Paenibacillus</taxon>
    </lineage>
</organism>
<dbReference type="PROSITE" id="PS01124">
    <property type="entry name" value="HTH_ARAC_FAMILY_2"/>
    <property type="match status" value="1"/>
</dbReference>
<accession>A0A229UQ70</accession>
<dbReference type="PANTHER" id="PTHR46796">
    <property type="entry name" value="HTH-TYPE TRANSCRIPTIONAL ACTIVATOR RHAS-RELATED"/>
    <property type="match status" value="1"/>
</dbReference>
<evidence type="ECO:0000256" key="2">
    <source>
        <dbReference type="ARBA" id="ARBA00023125"/>
    </source>
</evidence>
<dbReference type="SMART" id="SM00342">
    <property type="entry name" value="HTH_ARAC"/>
    <property type="match status" value="1"/>
</dbReference>
<dbReference type="OrthoDB" id="323290at2"/>
<protein>
    <recommendedName>
        <fullName evidence="4">HTH araC/xylS-type domain-containing protein</fullName>
    </recommendedName>
</protein>
<dbReference type="EMBL" id="NMQW01000019">
    <property type="protein sequence ID" value="OXM85697.1"/>
    <property type="molecule type" value="Genomic_DNA"/>
</dbReference>
<dbReference type="Pfam" id="PF12833">
    <property type="entry name" value="HTH_18"/>
    <property type="match status" value="1"/>
</dbReference>
<name>A0A229UQ70_9BACL</name>
<dbReference type="RefSeq" id="WP_094015502.1">
    <property type="nucleotide sequence ID" value="NZ_NMQW01000019.1"/>
</dbReference>
<evidence type="ECO:0000256" key="1">
    <source>
        <dbReference type="ARBA" id="ARBA00023015"/>
    </source>
</evidence>